<evidence type="ECO:0000313" key="2">
    <source>
        <dbReference type="Proteomes" id="UP000231638"/>
    </source>
</evidence>
<accession>A0A2D3W5C2</accession>
<dbReference type="AlphaFoldDB" id="A0A2D3W5C2"/>
<dbReference type="EMBL" id="DLUG01000114">
    <property type="protein sequence ID" value="DAB36562.1"/>
    <property type="molecule type" value="Genomic_DNA"/>
</dbReference>
<gene>
    <name evidence="1" type="ORF">CFH80_04190</name>
</gene>
<organism evidence="1 2">
    <name type="scientific">Sulfurospirillum cavolei</name>
    <dbReference type="NCBI Taxonomy" id="366522"/>
    <lineage>
        <taxon>Bacteria</taxon>
        <taxon>Pseudomonadati</taxon>
        <taxon>Campylobacterota</taxon>
        <taxon>Epsilonproteobacteria</taxon>
        <taxon>Campylobacterales</taxon>
        <taxon>Sulfurospirillaceae</taxon>
        <taxon>Sulfurospirillum</taxon>
    </lineage>
</organism>
<protein>
    <submittedName>
        <fullName evidence="1">Uncharacterized protein</fullName>
    </submittedName>
</protein>
<dbReference type="STRING" id="366522.GCA_001548055_00561"/>
<dbReference type="PROSITE" id="PS51257">
    <property type="entry name" value="PROKAR_LIPOPROTEIN"/>
    <property type="match status" value="1"/>
</dbReference>
<evidence type="ECO:0000313" key="1">
    <source>
        <dbReference type="EMBL" id="DAB36562.1"/>
    </source>
</evidence>
<reference evidence="1 2" key="1">
    <citation type="journal article" date="2017" name="Front. Microbiol.">
        <title>Comparative Genomic Analysis of the Class Epsilonproteobacteria and Proposed Reclassification to Epsilonbacteraeota (phyl. nov.).</title>
        <authorList>
            <person name="Waite D.W."/>
            <person name="Vanwonterghem I."/>
            <person name="Rinke C."/>
            <person name="Parks D.H."/>
            <person name="Zhang Y."/>
            <person name="Takai K."/>
            <person name="Sievert S.M."/>
            <person name="Simon J."/>
            <person name="Campbell B.J."/>
            <person name="Hanson T.E."/>
            <person name="Woyke T."/>
            <person name="Klotz M.G."/>
            <person name="Hugenholtz P."/>
        </authorList>
    </citation>
    <scope>NUCLEOTIDE SEQUENCE [LARGE SCALE GENOMIC DNA]</scope>
    <source>
        <strain evidence="1">UBA11420</strain>
    </source>
</reference>
<proteinExistence type="predicted"/>
<comment type="caution">
    <text evidence="1">The sequence shown here is derived from an EMBL/GenBank/DDBJ whole genome shotgun (WGS) entry which is preliminary data.</text>
</comment>
<sequence length="200" mass="23103">MRQALLGIVGLLFIGCGPRYVIQNQYVPPLVTTEASTACFNGCMTARERCQTPCQTAYQRCLDDAYAKAKAIEVEEMRSFDRAYDRYMFELSSYRAERFAWESAYRDYSRDLSYFQSQCERTKDPSACQRRDELRSRVNTLRYRQPREPWVPVRPSFEQILVNQQSFCTTDCGCDQAYDACFAGCGGQVIPHKICVENCD</sequence>
<dbReference type="Proteomes" id="UP000231638">
    <property type="component" value="Unassembled WGS sequence"/>
</dbReference>
<name>A0A2D3W5C2_9BACT</name>